<evidence type="ECO:0000256" key="2">
    <source>
        <dbReference type="SAM" id="SignalP"/>
    </source>
</evidence>
<protein>
    <submittedName>
        <fullName evidence="4">CAP domain-containing protein</fullName>
    </submittedName>
</protein>
<sequence length="227" mass="23691">MSFPIRRFAGLAALAALALAGCSAERPTRPVESGIYQSQSKPGASLDKATAASMVSELRRGRGLGPVMLDPALNRMAEEQALAMSRVGKISHDSLAGPLKVRIARSYPRNGGVWENVGAGHDTLADAFTGWRSSPPHMKNMMQPGASRMGIAAVHAPGSRFEVFWAMVLADPNDPRPIAYANPAAAPVEVAAPAPGATQADPPSGARIASQIPPFRLGAPGMIALPR</sequence>
<feature type="region of interest" description="Disordered" evidence="1">
    <location>
        <begin position="31"/>
        <end position="52"/>
    </location>
</feature>
<dbReference type="Gene3D" id="3.40.33.10">
    <property type="entry name" value="CAP"/>
    <property type="match status" value="1"/>
</dbReference>
<dbReference type="InterPro" id="IPR035940">
    <property type="entry name" value="CAP_sf"/>
</dbReference>
<name>A0A9E6RB24_9HYPH</name>
<organism evidence="4 5">
    <name type="scientific">Chenggangzhangella methanolivorans</name>
    <dbReference type="NCBI Taxonomy" id="1437009"/>
    <lineage>
        <taxon>Bacteria</taxon>
        <taxon>Pseudomonadati</taxon>
        <taxon>Pseudomonadota</taxon>
        <taxon>Alphaproteobacteria</taxon>
        <taxon>Hyphomicrobiales</taxon>
        <taxon>Methylopilaceae</taxon>
        <taxon>Chenggangzhangella</taxon>
    </lineage>
</organism>
<dbReference type="PANTHER" id="PTHR31157:SF1">
    <property type="entry name" value="SCP DOMAIN-CONTAINING PROTEIN"/>
    <property type="match status" value="1"/>
</dbReference>
<dbReference type="Pfam" id="PF00188">
    <property type="entry name" value="CAP"/>
    <property type="match status" value="1"/>
</dbReference>
<dbReference type="KEGG" id="cmet:K6K41_08605"/>
<dbReference type="Proteomes" id="UP000825701">
    <property type="component" value="Chromosome"/>
</dbReference>
<accession>A0A9E6RB24</accession>
<evidence type="ECO:0000313" key="5">
    <source>
        <dbReference type="Proteomes" id="UP000825701"/>
    </source>
</evidence>
<feature type="signal peptide" evidence="2">
    <location>
        <begin position="1"/>
        <end position="20"/>
    </location>
</feature>
<evidence type="ECO:0000259" key="3">
    <source>
        <dbReference type="Pfam" id="PF00188"/>
    </source>
</evidence>
<proteinExistence type="predicted"/>
<dbReference type="SUPFAM" id="SSF55797">
    <property type="entry name" value="PR-1-like"/>
    <property type="match status" value="1"/>
</dbReference>
<keyword evidence="2" id="KW-0732">Signal</keyword>
<dbReference type="CDD" id="cd05379">
    <property type="entry name" value="CAP_bacterial"/>
    <property type="match status" value="1"/>
</dbReference>
<reference evidence="4" key="1">
    <citation type="submission" date="2021-08" db="EMBL/GenBank/DDBJ databases">
        <authorList>
            <person name="Zhang H."/>
            <person name="Xu M."/>
            <person name="Yu Z."/>
            <person name="Yang L."/>
            <person name="Cai Y."/>
        </authorList>
    </citation>
    <scope>NUCLEOTIDE SEQUENCE</scope>
    <source>
        <strain evidence="4">CHL1</strain>
    </source>
</reference>
<feature type="domain" description="SCP" evidence="3">
    <location>
        <begin position="54"/>
        <end position="167"/>
    </location>
</feature>
<keyword evidence="5" id="KW-1185">Reference proteome</keyword>
<dbReference type="PANTHER" id="PTHR31157">
    <property type="entry name" value="SCP DOMAIN-CONTAINING PROTEIN"/>
    <property type="match status" value="1"/>
</dbReference>
<evidence type="ECO:0000313" key="4">
    <source>
        <dbReference type="EMBL" id="QZO01481.1"/>
    </source>
</evidence>
<evidence type="ECO:0000256" key="1">
    <source>
        <dbReference type="SAM" id="MobiDB-lite"/>
    </source>
</evidence>
<dbReference type="EMBL" id="CP081869">
    <property type="protein sequence ID" value="QZO01481.1"/>
    <property type="molecule type" value="Genomic_DNA"/>
</dbReference>
<dbReference type="AlphaFoldDB" id="A0A9E6RB24"/>
<dbReference type="InterPro" id="IPR014044">
    <property type="entry name" value="CAP_dom"/>
</dbReference>
<feature type="chain" id="PRO_5039678828" evidence="2">
    <location>
        <begin position="21"/>
        <end position="227"/>
    </location>
</feature>
<dbReference type="PROSITE" id="PS51257">
    <property type="entry name" value="PROKAR_LIPOPROTEIN"/>
    <property type="match status" value="1"/>
</dbReference>
<gene>
    <name evidence="4" type="ORF">K6K41_08605</name>
</gene>
<dbReference type="RefSeq" id="WP_261404762.1">
    <property type="nucleotide sequence ID" value="NZ_CP081869.1"/>
</dbReference>